<evidence type="ECO:0000256" key="3">
    <source>
        <dbReference type="ARBA" id="ARBA00022475"/>
    </source>
</evidence>
<evidence type="ECO:0000256" key="2">
    <source>
        <dbReference type="ARBA" id="ARBA00022448"/>
    </source>
</evidence>
<feature type="transmembrane region" description="Helical" evidence="8">
    <location>
        <begin position="67"/>
        <end position="87"/>
    </location>
</feature>
<dbReference type="PROSITE" id="PS01022">
    <property type="entry name" value="PTR2_1"/>
    <property type="match status" value="1"/>
</dbReference>
<dbReference type="GO" id="GO:1904680">
    <property type="term" value="F:peptide transmembrane transporter activity"/>
    <property type="evidence" value="ECO:0007669"/>
    <property type="project" value="InterPro"/>
</dbReference>
<evidence type="ECO:0000256" key="7">
    <source>
        <dbReference type="ARBA" id="ARBA00023136"/>
    </source>
</evidence>
<keyword evidence="5" id="KW-0653">Protein transport</keyword>
<feature type="transmembrane region" description="Helical" evidence="8">
    <location>
        <begin position="580"/>
        <end position="598"/>
    </location>
</feature>
<gene>
    <name evidence="9" type="ORF">SAMN05421818_10211</name>
</gene>
<dbReference type="InterPro" id="IPR050171">
    <property type="entry name" value="MFS_Transporters"/>
</dbReference>
<dbReference type="PANTHER" id="PTHR23517:SF15">
    <property type="entry name" value="PROTON-DEPENDENT OLIGOPEPTIDE FAMILY TRANSPORT PROTEIN"/>
    <property type="match status" value="1"/>
</dbReference>
<name>A0A1G8BD18_9FLAO</name>
<keyword evidence="7 8" id="KW-0472">Membrane</keyword>
<sequence length="710" mass="79423">MKTDTTAQPNFFDTKVLGHPAGLFVLFFTEMWERFSFYGMRVLLIQFLTMSVIGLNPGWEMTTANAGAIFATYAMLLYITPIFGGIIADKYIGYRWAVVVGSLIMTLGHAAMTLETEFFMYLGLVCLVIGTGFFKPNMTSILSEMYKAFPEKKDGAYTIFYMGVNTGAFFGMMLCGYIGERIGWHYGFGLAGIFMLLGTLQFWLAKPIFGNIGDVPNKSIEIKPEDIVNAPTLTQEEKDSLKPNPFTKVDYILIAISTIVGFLYAFDDPFRIIGNIQLFPTTLFGMDGKTVVIVGGLLLFLYLVISRIMRYTKIVRDRMIAVIIFAFFTIFFWMSFEQGATSLVIFARDNTQRILSGNKALLFNIFNLLLTVIPLLIVSWVLILLAKRTYKKALVSNIVLAITFIGVWGAAIWMLNRDWSSHAYEVRYSAVEKPVLDETGVQKKDDNNNLMFTYVPVSESAPAKEGDVVVEQTTIISELVSLEKGDKLKIYEELGKYNILDAKAEEKIKGELQAYNQITDIESQKEIHVVHAEVKEIKDNQVEITASWFSILNSFFIIAFASVVSKLWDSKYNPPAAIKYGLGLIIMAIGFGVLAYGAHGITEGTRVSMMWLVFGYLFHTLGELFSSPVGLSYVSKLVPARMIALMFGMWYLAIAIGNNLAAKLGGQIEVITEKYSLSTFFLIFTIVPIIAGILVIALNPLMKKLMHGVK</sequence>
<evidence type="ECO:0000313" key="10">
    <source>
        <dbReference type="Proteomes" id="UP000243588"/>
    </source>
</evidence>
<feature type="transmembrane region" description="Helical" evidence="8">
    <location>
        <begin position="393"/>
        <end position="415"/>
    </location>
</feature>
<feature type="transmembrane region" description="Helical" evidence="8">
    <location>
        <begin position="643"/>
        <end position="661"/>
    </location>
</feature>
<feature type="transmembrane region" description="Helical" evidence="8">
    <location>
        <begin position="548"/>
        <end position="568"/>
    </location>
</feature>
<feature type="transmembrane region" description="Helical" evidence="8">
    <location>
        <begin position="365"/>
        <end position="386"/>
    </location>
</feature>
<dbReference type="RefSeq" id="WP_090404890.1">
    <property type="nucleotide sequence ID" value="NZ_FNDQ01000002.1"/>
</dbReference>
<evidence type="ECO:0000256" key="5">
    <source>
        <dbReference type="ARBA" id="ARBA00022856"/>
    </source>
</evidence>
<comment type="subcellular location">
    <subcellularLocation>
        <location evidence="1">Cell membrane</location>
        <topology evidence="1">Multi-pass membrane protein</topology>
    </subcellularLocation>
</comment>
<dbReference type="GO" id="GO:0005886">
    <property type="term" value="C:plasma membrane"/>
    <property type="evidence" value="ECO:0007669"/>
    <property type="project" value="UniProtKB-SubCell"/>
</dbReference>
<dbReference type="STRING" id="702745.SAMN05421818_10211"/>
<organism evidence="9 10">
    <name type="scientific">Myroides phaeus</name>
    <dbReference type="NCBI Taxonomy" id="702745"/>
    <lineage>
        <taxon>Bacteria</taxon>
        <taxon>Pseudomonadati</taxon>
        <taxon>Bacteroidota</taxon>
        <taxon>Flavobacteriia</taxon>
        <taxon>Flavobacteriales</taxon>
        <taxon>Flavobacteriaceae</taxon>
        <taxon>Myroides</taxon>
    </lineage>
</organism>
<keyword evidence="2" id="KW-0813">Transport</keyword>
<reference evidence="10" key="1">
    <citation type="submission" date="2016-10" db="EMBL/GenBank/DDBJ databases">
        <authorList>
            <person name="Varghese N."/>
            <person name="Submissions S."/>
        </authorList>
    </citation>
    <scope>NUCLEOTIDE SEQUENCE [LARGE SCALE GENOMIC DNA]</scope>
    <source>
        <strain evidence="10">DSM 23313</strain>
    </source>
</reference>
<evidence type="ECO:0000256" key="4">
    <source>
        <dbReference type="ARBA" id="ARBA00022692"/>
    </source>
</evidence>
<dbReference type="AlphaFoldDB" id="A0A1G8BD18"/>
<dbReference type="NCBIfam" id="TIGR00924">
    <property type="entry name" value="yjdL_sub1_fam"/>
    <property type="match status" value="1"/>
</dbReference>
<feature type="transmembrane region" description="Helical" evidence="8">
    <location>
        <begin position="155"/>
        <end position="179"/>
    </location>
</feature>
<dbReference type="InterPro" id="IPR018456">
    <property type="entry name" value="PTR2_symporter_CS"/>
</dbReference>
<dbReference type="PANTHER" id="PTHR23517">
    <property type="entry name" value="RESISTANCE PROTEIN MDTM, PUTATIVE-RELATED-RELATED"/>
    <property type="match status" value="1"/>
</dbReference>
<dbReference type="Proteomes" id="UP000243588">
    <property type="component" value="Unassembled WGS sequence"/>
</dbReference>
<protein>
    <submittedName>
        <fullName evidence="9">Proton-dependent oligopeptide transporter, POT family</fullName>
    </submittedName>
</protein>
<feature type="transmembrane region" description="Helical" evidence="8">
    <location>
        <begin position="681"/>
        <end position="701"/>
    </location>
</feature>
<dbReference type="InterPro" id="IPR005279">
    <property type="entry name" value="Dipep/tripep_permease"/>
</dbReference>
<feature type="transmembrane region" description="Helical" evidence="8">
    <location>
        <begin position="610"/>
        <end position="631"/>
    </location>
</feature>
<feature type="transmembrane region" description="Helical" evidence="8">
    <location>
        <begin position="118"/>
        <end position="134"/>
    </location>
</feature>
<keyword evidence="3" id="KW-1003">Cell membrane</keyword>
<evidence type="ECO:0000256" key="8">
    <source>
        <dbReference type="SAM" id="Phobius"/>
    </source>
</evidence>
<feature type="transmembrane region" description="Helical" evidence="8">
    <location>
        <begin position="94"/>
        <end position="112"/>
    </location>
</feature>
<dbReference type="Gene3D" id="1.20.1250.20">
    <property type="entry name" value="MFS general substrate transporter like domains"/>
    <property type="match status" value="2"/>
</dbReference>
<dbReference type="GO" id="GO:0006857">
    <property type="term" value="P:oligopeptide transport"/>
    <property type="evidence" value="ECO:0007669"/>
    <property type="project" value="InterPro"/>
</dbReference>
<keyword evidence="10" id="KW-1185">Reference proteome</keyword>
<evidence type="ECO:0000313" key="9">
    <source>
        <dbReference type="EMBL" id="SDH31137.1"/>
    </source>
</evidence>
<feature type="transmembrane region" description="Helical" evidence="8">
    <location>
        <begin position="286"/>
        <end position="305"/>
    </location>
</feature>
<dbReference type="InterPro" id="IPR000109">
    <property type="entry name" value="POT_fam"/>
</dbReference>
<feature type="transmembrane region" description="Helical" evidence="8">
    <location>
        <begin position="185"/>
        <end position="204"/>
    </location>
</feature>
<proteinExistence type="predicted"/>
<dbReference type="Pfam" id="PF00854">
    <property type="entry name" value="PTR2"/>
    <property type="match status" value="2"/>
</dbReference>
<accession>A0A1G8BD18</accession>
<feature type="transmembrane region" description="Helical" evidence="8">
    <location>
        <begin position="317"/>
        <end position="336"/>
    </location>
</feature>
<feature type="transmembrane region" description="Helical" evidence="8">
    <location>
        <begin position="35"/>
        <end position="55"/>
    </location>
</feature>
<dbReference type="InterPro" id="IPR036259">
    <property type="entry name" value="MFS_trans_sf"/>
</dbReference>
<keyword evidence="5" id="KW-0571">Peptide transport</keyword>
<dbReference type="CDD" id="cd17346">
    <property type="entry name" value="MFS_DtpA_like"/>
    <property type="match status" value="1"/>
</dbReference>
<dbReference type="SUPFAM" id="SSF103473">
    <property type="entry name" value="MFS general substrate transporter"/>
    <property type="match status" value="2"/>
</dbReference>
<keyword evidence="6 8" id="KW-1133">Transmembrane helix</keyword>
<dbReference type="EMBL" id="FNDQ01000002">
    <property type="protein sequence ID" value="SDH31137.1"/>
    <property type="molecule type" value="Genomic_DNA"/>
</dbReference>
<keyword evidence="4 8" id="KW-0812">Transmembrane</keyword>
<evidence type="ECO:0000256" key="1">
    <source>
        <dbReference type="ARBA" id="ARBA00004651"/>
    </source>
</evidence>
<evidence type="ECO:0000256" key="6">
    <source>
        <dbReference type="ARBA" id="ARBA00022989"/>
    </source>
</evidence>